<keyword evidence="5" id="KW-1185">Reference proteome</keyword>
<dbReference type="PANTHER" id="PTHR33886:SF8">
    <property type="entry name" value="UNSATURATED RHAMNOGALACTURONAN HYDROLASE (EUROFUNG)"/>
    <property type="match status" value="1"/>
</dbReference>
<feature type="signal peptide" evidence="3">
    <location>
        <begin position="1"/>
        <end position="21"/>
    </location>
</feature>
<dbReference type="OrthoDB" id="258246at2"/>
<sequence>MASFSGHGYMAALAASLLALAGCSGPAEEVSTPANDPPAAEQAEPDVGRMAADELISRQEFARYDVDEVHALHYAEAAAALGALRYAEATGDDALKAALADRWQRILDEDIPNTANHVDANLIGLYPLALDRMGVGKPEWSKWGLALADGQWEEVTEDGMTAQARYWIDDVWMIGALQAEAYRLTGEPRFADRAGRMAAAYVAALQEPNGLFHHGPDAPFFWGRGNGWVAAGLAEVLTVLPHDHPDYAEVMAGYQKMMAALLQYQAEDGMWRQLIDVEEAWKETSGTAMFAYAMTVGAKEGWLDDPAYEAASNKAWEALQTYLTPEGRLENVCVGTGQSKDIAYYLERPTVIGDLHGQAPLLWLAAARLGAR</sequence>
<organism evidence="4 5">
    <name type="scientific">Parvularcula marina</name>
    <dbReference type="NCBI Taxonomy" id="2292771"/>
    <lineage>
        <taxon>Bacteria</taxon>
        <taxon>Pseudomonadati</taxon>
        <taxon>Pseudomonadota</taxon>
        <taxon>Alphaproteobacteria</taxon>
        <taxon>Parvularculales</taxon>
        <taxon>Parvularculaceae</taxon>
        <taxon>Parvularcula</taxon>
    </lineage>
</organism>
<proteinExistence type="predicted"/>
<keyword evidence="3" id="KW-0732">Signal</keyword>
<protein>
    <submittedName>
        <fullName evidence="4">Glycosyl hydrolase</fullName>
    </submittedName>
</protein>
<accession>A0A371RHS3</accession>
<feature type="chain" id="PRO_5016639141" evidence="3">
    <location>
        <begin position="22"/>
        <end position="372"/>
    </location>
</feature>
<name>A0A371RHS3_9PROT</name>
<reference evidence="4 5" key="1">
    <citation type="submission" date="2018-08" db="EMBL/GenBank/DDBJ databases">
        <title>Parvularcula sp. SM1705, isolated from surface water of the South Sea China.</title>
        <authorList>
            <person name="Sun L."/>
        </authorList>
    </citation>
    <scope>NUCLEOTIDE SEQUENCE [LARGE SCALE GENOMIC DNA]</scope>
    <source>
        <strain evidence="4 5">SM1705</strain>
    </source>
</reference>
<dbReference type="RefSeq" id="WP_116391639.1">
    <property type="nucleotide sequence ID" value="NZ_QUQO01000001.1"/>
</dbReference>
<dbReference type="InterPro" id="IPR010905">
    <property type="entry name" value="Glyco_hydro_88"/>
</dbReference>
<dbReference type="InterPro" id="IPR008928">
    <property type="entry name" value="6-hairpin_glycosidase_sf"/>
</dbReference>
<dbReference type="InParanoid" id="A0A371RHS3"/>
<evidence type="ECO:0000256" key="2">
    <source>
        <dbReference type="SAM" id="MobiDB-lite"/>
    </source>
</evidence>
<dbReference type="Pfam" id="PF07470">
    <property type="entry name" value="Glyco_hydro_88"/>
    <property type="match status" value="1"/>
</dbReference>
<dbReference type="GO" id="GO:0005975">
    <property type="term" value="P:carbohydrate metabolic process"/>
    <property type="evidence" value="ECO:0007669"/>
    <property type="project" value="InterPro"/>
</dbReference>
<comment type="caution">
    <text evidence="4">The sequence shown here is derived from an EMBL/GenBank/DDBJ whole genome shotgun (WGS) entry which is preliminary data.</text>
</comment>
<dbReference type="Gene3D" id="1.50.10.10">
    <property type="match status" value="1"/>
</dbReference>
<evidence type="ECO:0000256" key="3">
    <source>
        <dbReference type="SAM" id="SignalP"/>
    </source>
</evidence>
<dbReference type="SUPFAM" id="SSF48208">
    <property type="entry name" value="Six-hairpin glycosidases"/>
    <property type="match status" value="1"/>
</dbReference>
<evidence type="ECO:0000313" key="5">
    <source>
        <dbReference type="Proteomes" id="UP000264589"/>
    </source>
</evidence>
<dbReference type="Proteomes" id="UP000264589">
    <property type="component" value="Unassembled WGS sequence"/>
</dbReference>
<dbReference type="EMBL" id="QUQO01000001">
    <property type="protein sequence ID" value="RFB05008.1"/>
    <property type="molecule type" value="Genomic_DNA"/>
</dbReference>
<dbReference type="GO" id="GO:0016787">
    <property type="term" value="F:hydrolase activity"/>
    <property type="evidence" value="ECO:0007669"/>
    <property type="project" value="UniProtKB-KW"/>
</dbReference>
<gene>
    <name evidence="4" type="ORF">DX908_06715</name>
</gene>
<keyword evidence="1 4" id="KW-0378">Hydrolase</keyword>
<evidence type="ECO:0000256" key="1">
    <source>
        <dbReference type="ARBA" id="ARBA00022801"/>
    </source>
</evidence>
<dbReference type="AlphaFoldDB" id="A0A371RHS3"/>
<dbReference type="PANTHER" id="PTHR33886">
    <property type="entry name" value="UNSATURATED RHAMNOGALACTURONAN HYDROLASE (EUROFUNG)"/>
    <property type="match status" value="1"/>
</dbReference>
<feature type="region of interest" description="Disordered" evidence="2">
    <location>
        <begin position="26"/>
        <end position="46"/>
    </location>
</feature>
<dbReference type="InterPro" id="IPR012341">
    <property type="entry name" value="6hp_glycosidase-like_sf"/>
</dbReference>
<evidence type="ECO:0000313" key="4">
    <source>
        <dbReference type="EMBL" id="RFB05008.1"/>
    </source>
</evidence>
<dbReference type="InterPro" id="IPR052043">
    <property type="entry name" value="PolySaccharide_Degr_Enz"/>
</dbReference>